<organism evidence="2 3">
    <name type="scientific">Piloderma croceum (strain F 1598)</name>
    <dbReference type="NCBI Taxonomy" id="765440"/>
    <lineage>
        <taxon>Eukaryota</taxon>
        <taxon>Fungi</taxon>
        <taxon>Dikarya</taxon>
        <taxon>Basidiomycota</taxon>
        <taxon>Agaricomycotina</taxon>
        <taxon>Agaricomycetes</taxon>
        <taxon>Agaricomycetidae</taxon>
        <taxon>Atheliales</taxon>
        <taxon>Atheliaceae</taxon>
        <taxon>Piloderma</taxon>
    </lineage>
</organism>
<reference evidence="3" key="2">
    <citation type="submission" date="2015-01" db="EMBL/GenBank/DDBJ databases">
        <title>Evolutionary Origins and Diversification of the Mycorrhizal Mutualists.</title>
        <authorList>
            <consortium name="DOE Joint Genome Institute"/>
            <consortium name="Mycorrhizal Genomics Consortium"/>
            <person name="Kohler A."/>
            <person name="Kuo A."/>
            <person name="Nagy L.G."/>
            <person name="Floudas D."/>
            <person name="Copeland A."/>
            <person name="Barry K.W."/>
            <person name="Cichocki N."/>
            <person name="Veneault-Fourrey C."/>
            <person name="LaButti K."/>
            <person name="Lindquist E.A."/>
            <person name="Lipzen A."/>
            <person name="Lundell T."/>
            <person name="Morin E."/>
            <person name="Murat C."/>
            <person name="Riley R."/>
            <person name="Ohm R."/>
            <person name="Sun H."/>
            <person name="Tunlid A."/>
            <person name="Henrissat B."/>
            <person name="Grigoriev I.V."/>
            <person name="Hibbett D.S."/>
            <person name="Martin F."/>
        </authorList>
    </citation>
    <scope>NUCLEOTIDE SEQUENCE [LARGE SCALE GENOMIC DNA]</scope>
    <source>
        <strain evidence="3">F 1598</strain>
    </source>
</reference>
<feature type="compositionally biased region" description="Basic residues" evidence="1">
    <location>
        <begin position="179"/>
        <end position="189"/>
    </location>
</feature>
<evidence type="ECO:0000256" key="1">
    <source>
        <dbReference type="SAM" id="MobiDB-lite"/>
    </source>
</evidence>
<keyword evidence="3" id="KW-1185">Reference proteome</keyword>
<proteinExistence type="predicted"/>
<dbReference type="InParanoid" id="A0A0C3FBM4"/>
<evidence type="ECO:0000313" key="2">
    <source>
        <dbReference type="EMBL" id="KIM77269.1"/>
    </source>
</evidence>
<feature type="compositionally biased region" description="Polar residues" evidence="1">
    <location>
        <begin position="58"/>
        <end position="74"/>
    </location>
</feature>
<sequence>MPIQYRTRTPQTSDRQSQLEPQMTDADDSIVLSDLVRTGEASRLRRRGAMRLDHASIFNPNATNQGLGQRQRSPGSWDPPSVIRVRSPTWVAAPESGSEDEDAAWSQRETDYDTSVPAEPATDGRRVEPESEKEKEVFEHMLFCGGEEEDEDWSDRQLPPAWEPSPLPLFPPPPSSPRSRPRYSLRKSRKKNNGCGALIHMHASPRRRQSVWMAKSEAMDSVITLDSSYFDRKAVVKMLRSACGCVREGVGCAVW</sequence>
<feature type="region of interest" description="Disordered" evidence="1">
    <location>
        <begin position="148"/>
        <end position="189"/>
    </location>
</feature>
<reference evidence="2 3" key="1">
    <citation type="submission" date="2014-04" db="EMBL/GenBank/DDBJ databases">
        <authorList>
            <consortium name="DOE Joint Genome Institute"/>
            <person name="Kuo A."/>
            <person name="Tarkka M."/>
            <person name="Buscot F."/>
            <person name="Kohler A."/>
            <person name="Nagy L.G."/>
            <person name="Floudas D."/>
            <person name="Copeland A."/>
            <person name="Barry K.W."/>
            <person name="Cichocki N."/>
            <person name="Veneault-Fourrey C."/>
            <person name="LaButti K."/>
            <person name="Lindquist E.A."/>
            <person name="Lipzen A."/>
            <person name="Lundell T."/>
            <person name="Morin E."/>
            <person name="Murat C."/>
            <person name="Sun H."/>
            <person name="Tunlid A."/>
            <person name="Henrissat B."/>
            <person name="Grigoriev I.V."/>
            <person name="Hibbett D.S."/>
            <person name="Martin F."/>
            <person name="Nordberg H.P."/>
            <person name="Cantor M.N."/>
            <person name="Hua S.X."/>
        </authorList>
    </citation>
    <scope>NUCLEOTIDE SEQUENCE [LARGE SCALE GENOMIC DNA]</scope>
    <source>
        <strain evidence="2 3">F 1598</strain>
    </source>
</reference>
<protein>
    <submittedName>
        <fullName evidence="2">Uncharacterized protein</fullName>
    </submittedName>
</protein>
<feature type="region of interest" description="Disordered" evidence="1">
    <location>
        <begin position="55"/>
        <end position="135"/>
    </location>
</feature>
<accession>A0A0C3FBM4</accession>
<feature type="compositionally biased region" description="Polar residues" evidence="1">
    <location>
        <begin position="1"/>
        <end position="21"/>
    </location>
</feature>
<dbReference type="STRING" id="765440.A0A0C3FBM4"/>
<dbReference type="HOGENOM" id="CLU_1129190_0_0_1"/>
<name>A0A0C3FBM4_PILCF</name>
<dbReference type="OrthoDB" id="3270840at2759"/>
<gene>
    <name evidence="2" type="ORF">PILCRDRAFT_621425</name>
</gene>
<feature type="compositionally biased region" description="Basic and acidic residues" evidence="1">
    <location>
        <begin position="122"/>
        <end position="135"/>
    </location>
</feature>
<evidence type="ECO:0000313" key="3">
    <source>
        <dbReference type="Proteomes" id="UP000054166"/>
    </source>
</evidence>
<feature type="compositionally biased region" description="Pro residues" evidence="1">
    <location>
        <begin position="161"/>
        <end position="176"/>
    </location>
</feature>
<dbReference type="Proteomes" id="UP000054166">
    <property type="component" value="Unassembled WGS sequence"/>
</dbReference>
<dbReference type="AlphaFoldDB" id="A0A0C3FBM4"/>
<dbReference type="EMBL" id="KN833026">
    <property type="protein sequence ID" value="KIM77269.1"/>
    <property type="molecule type" value="Genomic_DNA"/>
</dbReference>
<feature type="region of interest" description="Disordered" evidence="1">
    <location>
        <begin position="1"/>
        <end position="31"/>
    </location>
</feature>